<feature type="transmembrane region" description="Helical" evidence="2">
    <location>
        <begin position="214"/>
        <end position="234"/>
    </location>
</feature>
<feature type="region of interest" description="Disordered" evidence="1">
    <location>
        <begin position="1"/>
        <end position="103"/>
    </location>
</feature>
<dbReference type="Proteomes" id="UP001497623">
    <property type="component" value="Unassembled WGS sequence"/>
</dbReference>
<feature type="transmembrane region" description="Helical" evidence="2">
    <location>
        <begin position="181"/>
        <end position="202"/>
    </location>
</feature>
<evidence type="ECO:0000313" key="4">
    <source>
        <dbReference type="Proteomes" id="UP001497623"/>
    </source>
</evidence>
<keyword evidence="2" id="KW-0812">Transmembrane</keyword>
<dbReference type="EMBL" id="CAXKWB010038933">
    <property type="protein sequence ID" value="CAL4152622.1"/>
    <property type="molecule type" value="Genomic_DNA"/>
</dbReference>
<feature type="transmembrane region" description="Helical" evidence="2">
    <location>
        <begin position="240"/>
        <end position="258"/>
    </location>
</feature>
<feature type="transmembrane region" description="Helical" evidence="2">
    <location>
        <begin position="270"/>
        <end position="291"/>
    </location>
</feature>
<evidence type="ECO:0008006" key="5">
    <source>
        <dbReference type="Google" id="ProtNLM"/>
    </source>
</evidence>
<reference evidence="3 4" key="1">
    <citation type="submission" date="2024-05" db="EMBL/GenBank/DDBJ databases">
        <authorList>
            <person name="Wallberg A."/>
        </authorList>
    </citation>
    <scope>NUCLEOTIDE SEQUENCE [LARGE SCALE GENOMIC DNA]</scope>
</reference>
<organism evidence="3 4">
    <name type="scientific">Meganyctiphanes norvegica</name>
    <name type="common">Northern krill</name>
    <name type="synonym">Thysanopoda norvegica</name>
    <dbReference type="NCBI Taxonomy" id="48144"/>
    <lineage>
        <taxon>Eukaryota</taxon>
        <taxon>Metazoa</taxon>
        <taxon>Ecdysozoa</taxon>
        <taxon>Arthropoda</taxon>
        <taxon>Crustacea</taxon>
        <taxon>Multicrustacea</taxon>
        <taxon>Malacostraca</taxon>
        <taxon>Eumalacostraca</taxon>
        <taxon>Eucarida</taxon>
        <taxon>Euphausiacea</taxon>
        <taxon>Euphausiidae</taxon>
        <taxon>Meganyctiphanes</taxon>
    </lineage>
</organism>
<feature type="non-terminal residue" evidence="3">
    <location>
        <position position="1"/>
    </location>
</feature>
<evidence type="ECO:0000256" key="1">
    <source>
        <dbReference type="SAM" id="MobiDB-lite"/>
    </source>
</evidence>
<keyword evidence="2" id="KW-0472">Membrane</keyword>
<keyword evidence="4" id="KW-1185">Reference proteome</keyword>
<comment type="caution">
    <text evidence="3">The sequence shown here is derived from an EMBL/GenBank/DDBJ whole genome shotgun (WGS) entry which is preliminary data.</text>
</comment>
<sequence length="298" mass="32236">VMTGMWYASGLPPRGPSPSHLAAASRYVATISQDAAHHDEERGVGGLGPGRGEAAAAMTGSYSGSDREEEDAVTGSYSGSERGEPPGGPVTGSYSGPPDRGDMVAVPVPVPVRTPEYYTINDEPRWEEFIKQDREESCRCCYSIGIRCCLGVYFIFHPVSLAVLSTVGGFVFLMPGSPQELVGGIPALNVMLLVSGSILTILQAYGNVKKIHKLLLLYLLFQIVISFIAVYIIWHGLPFQFTLFIMLNFISMVIMIAWKKEDFSDMNPCLVWTLKILGILALGGALLAIIADGRLANF</sequence>
<proteinExistence type="predicted"/>
<protein>
    <recommendedName>
        <fullName evidence="5">Vesicle transport protein</fullName>
    </recommendedName>
</protein>
<feature type="transmembrane region" description="Helical" evidence="2">
    <location>
        <begin position="152"/>
        <end position="175"/>
    </location>
</feature>
<gene>
    <name evidence="3" type="ORF">MNOR_LOCUS30984</name>
</gene>
<evidence type="ECO:0000256" key="2">
    <source>
        <dbReference type="SAM" id="Phobius"/>
    </source>
</evidence>
<name>A0AAV2RYI9_MEGNR</name>
<accession>A0AAV2RYI9</accession>
<dbReference type="AlphaFoldDB" id="A0AAV2RYI9"/>
<evidence type="ECO:0000313" key="3">
    <source>
        <dbReference type="EMBL" id="CAL4152622.1"/>
    </source>
</evidence>
<keyword evidence="2" id="KW-1133">Transmembrane helix</keyword>